<reference evidence="3 5" key="1">
    <citation type="submission" date="2018-06" db="EMBL/GenBank/DDBJ databases">
        <authorList>
            <consortium name="Pathogen Informatics"/>
            <person name="Doyle S."/>
        </authorList>
    </citation>
    <scope>NUCLEOTIDE SEQUENCE [LARGE SCALE GENOMIC DNA]</scope>
    <source>
        <strain evidence="3 5">NCTC12360</strain>
    </source>
</reference>
<dbReference type="Proteomes" id="UP000254807">
    <property type="component" value="Unassembled WGS sequence"/>
</dbReference>
<dbReference type="AlphaFoldDB" id="A0A366U492"/>
<name>A0A366U492_ENTGA</name>
<reference evidence="2 6" key="2">
    <citation type="submission" date="2020-03" db="EMBL/GenBank/DDBJ databases">
        <title>Characterization of ganglioside-mimicking enterococci.</title>
        <authorList>
            <person name="Patry R.T."/>
            <person name="Nothaft H."/>
            <person name="Bridger R."/>
            <person name="Shajahan A."/>
            <person name="Huynh S."/>
            <person name="Sanchez S."/>
            <person name="Azadi P."/>
            <person name="Cooper K."/>
            <person name="Miller W.G."/>
            <person name="Parker C.T."/>
            <person name="Wells L."/>
            <person name="Szymanski C.M."/>
        </authorList>
    </citation>
    <scope>NUCLEOTIDE SEQUENCE [LARGE SCALE GENOMIC DNA]</scope>
    <source>
        <strain evidence="2 6">EGM181</strain>
    </source>
</reference>
<sequence>MYEEIPATCGTRLGIKDLMIDSFLAIVFSEKRLSFFINKKVENRWRVQRMYPTS</sequence>
<evidence type="ECO:0000313" key="2">
    <source>
        <dbReference type="EMBL" id="QOG26668.1"/>
    </source>
</evidence>
<dbReference type="EMBL" id="UFYW01000001">
    <property type="protein sequence ID" value="STD83391.1"/>
    <property type="molecule type" value="Genomic_DNA"/>
</dbReference>
<evidence type="ECO:0000313" key="1">
    <source>
        <dbReference type="EMBL" id="MDT2691372.1"/>
    </source>
</evidence>
<accession>A0A366U492</accession>
<reference evidence="1" key="3">
    <citation type="submission" date="2023-03" db="EMBL/GenBank/DDBJ databases">
        <authorList>
            <person name="Shen W."/>
            <person name="Cai J."/>
        </authorList>
    </citation>
    <scope>NUCLEOTIDE SEQUENCE</scope>
    <source>
        <strain evidence="1">K69-2</strain>
    </source>
</reference>
<evidence type="ECO:0000313" key="4">
    <source>
        <dbReference type="EMBL" id="STD83391.1"/>
    </source>
</evidence>
<keyword evidence="5" id="KW-1185">Reference proteome</keyword>
<dbReference type="EMBL" id="UFYW01000001">
    <property type="protein sequence ID" value="STD83112.1"/>
    <property type="molecule type" value="Genomic_DNA"/>
</dbReference>
<evidence type="ECO:0000313" key="5">
    <source>
        <dbReference type="Proteomes" id="UP000254807"/>
    </source>
</evidence>
<dbReference type="EMBL" id="JARPZN010000013">
    <property type="protein sequence ID" value="MDT2691372.1"/>
    <property type="molecule type" value="Genomic_DNA"/>
</dbReference>
<evidence type="ECO:0000313" key="7">
    <source>
        <dbReference type="Proteomes" id="UP001183682"/>
    </source>
</evidence>
<evidence type="ECO:0000313" key="6">
    <source>
        <dbReference type="Proteomes" id="UP000516696"/>
    </source>
</evidence>
<dbReference type="Proteomes" id="UP001183682">
    <property type="component" value="Unassembled WGS sequence"/>
</dbReference>
<gene>
    <name evidence="2" type="ORF">EGM181_05020</name>
    <name evidence="3" type="ORF">NCTC12360_01572</name>
    <name evidence="4" type="ORF">NCTC12360_01856</name>
    <name evidence="1" type="ORF">P7E30_14445</name>
</gene>
<dbReference type="Proteomes" id="UP000516696">
    <property type="component" value="Chromosome"/>
</dbReference>
<organism evidence="1 7">
    <name type="scientific">Enterococcus gallinarum</name>
    <dbReference type="NCBI Taxonomy" id="1353"/>
    <lineage>
        <taxon>Bacteria</taxon>
        <taxon>Bacillati</taxon>
        <taxon>Bacillota</taxon>
        <taxon>Bacilli</taxon>
        <taxon>Lactobacillales</taxon>
        <taxon>Enterococcaceae</taxon>
        <taxon>Enterococcus</taxon>
    </lineage>
</organism>
<dbReference type="EMBL" id="CP050485">
    <property type="protein sequence ID" value="QOG26668.1"/>
    <property type="molecule type" value="Genomic_DNA"/>
</dbReference>
<protein>
    <submittedName>
        <fullName evidence="1">Uncharacterized protein</fullName>
    </submittedName>
</protein>
<proteinExistence type="predicted"/>
<evidence type="ECO:0000313" key="3">
    <source>
        <dbReference type="EMBL" id="STD83112.1"/>
    </source>
</evidence>
<dbReference type="RefSeq" id="WP_156424265.1">
    <property type="nucleotide sequence ID" value="NZ_CP050485.1"/>
</dbReference>